<evidence type="ECO:0000313" key="2">
    <source>
        <dbReference type="Proteomes" id="UP000008281"/>
    </source>
</evidence>
<dbReference type="RefSeq" id="XP_003107212.2">
    <property type="nucleotide sequence ID" value="XM_003107164.2"/>
</dbReference>
<gene>
    <name evidence="1" type="ORF">CRE_14725</name>
</gene>
<dbReference type="PANTHER" id="PTHR31379:SF1">
    <property type="entry name" value="F-BOX C PROTEIN-RELATED"/>
    <property type="match status" value="1"/>
</dbReference>
<dbReference type="InterPro" id="IPR021942">
    <property type="entry name" value="DUF3557"/>
</dbReference>
<dbReference type="InParanoid" id="E3M9S3"/>
<dbReference type="OrthoDB" id="5884557at2759"/>
<organism evidence="2">
    <name type="scientific">Caenorhabditis remanei</name>
    <name type="common">Caenorhabditis vulgaris</name>
    <dbReference type="NCBI Taxonomy" id="31234"/>
    <lineage>
        <taxon>Eukaryota</taxon>
        <taxon>Metazoa</taxon>
        <taxon>Ecdysozoa</taxon>
        <taxon>Nematoda</taxon>
        <taxon>Chromadorea</taxon>
        <taxon>Rhabditida</taxon>
        <taxon>Rhabditina</taxon>
        <taxon>Rhabditomorpha</taxon>
        <taxon>Rhabditoidea</taxon>
        <taxon>Rhabditidae</taxon>
        <taxon>Peloderinae</taxon>
        <taxon>Caenorhabditis</taxon>
    </lineage>
</organism>
<dbReference type="PANTHER" id="PTHR31379">
    <property type="entry name" value="F-BOX C PROTEIN-RELATED-RELATED"/>
    <property type="match status" value="1"/>
</dbReference>
<dbReference type="KEGG" id="crq:GCK72_007786"/>
<accession>E3M9S3</accession>
<dbReference type="AlphaFoldDB" id="E3M9S3"/>
<proteinExistence type="predicted"/>
<evidence type="ECO:0008006" key="3">
    <source>
        <dbReference type="Google" id="ProtNLM"/>
    </source>
</evidence>
<dbReference type="EMBL" id="DS268430">
    <property type="protein sequence ID" value="EFO96270.1"/>
    <property type="molecule type" value="Genomic_DNA"/>
</dbReference>
<reference evidence="1" key="1">
    <citation type="submission" date="2007-07" db="EMBL/GenBank/DDBJ databases">
        <title>PCAP assembly of the Caenorhabditis remanei genome.</title>
        <authorList>
            <consortium name="The Caenorhabditis remanei Sequencing Consortium"/>
            <person name="Wilson R.K."/>
        </authorList>
    </citation>
    <scope>NUCLEOTIDE SEQUENCE [LARGE SCALE GENOMIC DNA]</scope>
    <source>
        <strain evidence="1">PB4641</strain>
    </source>
</reference>
<sequence>MTTALNENCMKAIMKDLDPGLRLHLSRACPSLRQLDQEIPLKIQNLHISTSRLHIDTTTFKLGIVRHYPDVDTPEFVKKENSEGGTPYDVDVYGLRRSFKAETPDFDYYEQQPEAAWIIEMERLQEELLELELYRNPDKKKIEKLQGQLAPLYHKYNDTTPPFDNYLQLMVISKWSQKIEKMSYGKLLHQAMEYLVSRFFGRRRIFLDSLKLQGVPLPCDVYLVKVNGTCVTPDGLELMWYLLPNLESLDSLKVCDEDDEEFADTDAEMLVLHSFPGIQHLRKLKNKEVFVKQDCFSALDVLLLVEDWLMTGRDLGTCFKFEVDSDEMDQVLRCLEDIEKMDNARRAVTGFDFSPKCVVIPMPNNTMELMADYQRDAKDNNLFIFTLKVQNIGEFFEFKNASKVRQTTHFFDFWIKGGFLRFGHTDRQADTKVVSLVHP</sequence>
<keyword evidence="2" id="KW-1185">Reference proteome</keyword>
<dbReference type="Proteomes" id="UP000008281">
    <property type="component" value="Unassembled WGS sequence"/>
</dbReference>
<protein>
    <recommendedName>
        <fullName evidence="3">F-box domain-containing protein</fullName>
    </recommendedName>
</protein>
<dbReference type="HOGENOM" id="CLU_042576_0_1_1"/>
<name>E3M9S3_CAERE</name>
<dbReference type="CTD" id="9805469"/>
<dbReference type="Pfam" id="PF12078">
    <property type="entry name" value="DUF3557"/>
    <property type="match status" value="1"/>
</dbReference>
<evidence type="ECO:0000313" key="1">
    <source>
        <dbReference type="EMBL" id="EFO96270.1"/>
    </source>
</evidence>
<dbReference type="GeneID" id="9805469"/>